<protein>
    <submittedName>
        <fullName evidence="3">Uncharacterized protein</fullName>
    </submittedName>
</protein>
<evidence type="ECO:0000256" key="2">
    <source>
        <dbReference type="SAM" id="Phobius"/>
    </source>
</evidence>
<evidence type="ECO:0000256" key="1">
    <source>
        <dbReference type="SAM" id="MobiDB-lite"/>
    </source>
</evidence>
<keyword evidence="2" id="KW-1133">Transmembrane helix</keyword>
<keyword evidence="4" id="KW-1185">Reference proteome</keyword>
<evidence type="ECO:0000313" key="4">
    <source>
        <dbReference type="Proteomes" id="UP000026962"/>
    </source>
</evidence>
<organism evidence="3">
    <name type="scientific">Oryza punctata</name>
    <name type="common">Red rice</name>
    <dbReference type="NCBI Taxonomy" id="4537"/>
    <lineage>
        <taxon>Eukaryota</taxon>
        <taxon>Viridiplantae</taxon>
        <taxon>Streptophyta</taxon>
        <taxon>Embryophyta</taxon>
        <taxon>Tracheophyta</taxon>
        <taxon>Spermatophyta</taxon>
        <taxon>Magnoliopsida</taxon>
        <taxon>Liliopsida</taxon>
        <taxon>Poales</taxon>
        <taxon>Poaceae</taxon>
        <taxon>BOP clade</taxon>
        <taxon>Oryzoideae</taxon>
        <taxon>Oryzeae</taxon>
        <taxon>Oryzinae</taxon>
        <taxon>Oryza</taxon>
    </lineage>
</organism>
<reference evidence="3" key="2">
    <citation type="submission" date="2018-05" db="EMBL/GenBank/DDBJ databases">
        <title>OpunRS2 (Oryza punctata Reference Sequence Version 2).</title>
        <authorList>
            <person name="Zhang J."/>
            <person name="Kudrna D."/>
            <person name="Lee S."/>
            <person name="Talag J."/>
            <person name="Welchert J."/>
            <person name="Wing R.A."/>
        </authorList>
    </citation>
    <scope>NUCLEOTIDE SEQUENCE [LARGE SCALE GENOMIC DNA]</scope>
</reference>
<dbReference type="PANTHER" id="PTHR38543:SF1">
    <property type="entry name" value="OS04G0465800 PROTEIN"/>
    <property type="match status" value="1"/>
</dbReference>
<feature type="transmembrane region" description="Helical" evidence="2">
    <location>
        <begin position="78"/>
        <end position="95"/>
    </location>
</feature>
<feature type="region of interest" description="Disordered" evidence="1">
    <location>
        <begin position="333"/>
        <end position="371"/>
    </location>
</feature>
<keyword evidence="2" id="KW-0812">Transmembrane</keyword>
<accession>A0A0E0KRL7</accession>
<dbReference type="STRING" id="4537.A0A0E0KRL7"/>
<dbReference type="Gramene" id="OPUNC04G13230.1">
    <property type="protein sequence ID" value="OPUNC04G13230.1"/>
    <property type="gene ID" value="OPUNC04G13230"/>
</dbReference>
<keyword evidence="2" id="KW-0472">Membrane</keyword>
<feature type="transmembrane region" description="Helical" evidence="2">
    <location>
        <begin position="164"/>
        <end position="182"/>
    </location>
</feature>
<dbReference type="PANTHER" id="PTHR38543">
    <property type="entry name" value="OS04G0465800 PROTEIN"/>
    <property type="match status" value="1"/>
</dbReference>
<name>A0A0E0KRL7_ORYPU</name>
<feature type="compositionally biased region" description="Basic and acidic residues" evidence="1">
    <location>
        <begin position="333"/>
        <end position="356"/>
    </location>
</feature>
<sequence>MPGPGAHLLYALSGGAALSRLAGARRFGPHHCAVYAANAFLGPDLGSFAEWLASFLPSSSAAAAAVGDLAMGVVHHPFYYPLLLGVPLACLYAWLSRRLIRAGVLDEPSGVALSRGQCFYLITAGSLSHFFLDHLFEENGHSTMYTWILSTGWWVGRAPINPDAVIIVGLLCICLVLGFVYINRVKHEKSSTQKSNQSFFLIVVIAILYCMWCASQIYLRNPPQPAIAGMAEGAFSRCDTTCSMDGRCFLCPVHERASFKLRSNASVEYSPFSLGSANSNTLCALLLRWHEIETTPTITTAMRHPSSISYPADNSQEQKKERIIRERAECNRNGGRERSCNRNGGRERSVRLRGRDSGCPITHSDHLPISPPHGGIFSMGW</sequence>
<evidence type="ECO:0000313" key="3">
    <source>
        <dbReference type="EnsemblPlants" id="OPUNC04G13230.1"/>
    </source>
</evidence>
<reference evidence="3" key="1">
    <citation type="submission" date="2015-04" db="UniProtKB">
        <authorList>
            <consortium name="EnsemblPlants"/>
        </authorList>
    </citation>
    <scope>IDENTIFICATION</scope>
</reference>
<dbReference type="AlphaFoldDB" id="A0A0E0KRL7"/>
<feature type="transmembrane region" description="Helical" evidence="2">
    <location>
        <begin position="198"/>
        <end position="219"/>
    </location>
</feature>
<dbReference type="Proteomes" id="UP000026962">
    <property type="component" value="Chromosome 4"/>
</dbReference>
<proteinExistence type="predicted"/>
<dbReference type="EnsemblPlants" id="OPUNC04G13230.1">
    <property type="protein sequence ID" value="OPUNC04G13230.1"/>
    <property type="gene ID" value="OPUNC04G13230"/>
</dbReference>
<dbReference type="eggNOG" id="ENOG502QRU9">
    <property type="taxonomic scope" value="Eukaryota"/>
</dbReference>